<dbReference type="InterPro" id="IPR018303">
    <property type="entry name" value="ATPase_P-typ_P_site"/>
</dbReference>
<evidence type="ECO:0000256" key="4">
    <source>
        <dbReference type="ARBA" id="ARBA00022475"/>
    </source>
</evidence>
<keyword evidence="8 15" id="KW-0547">Nucleotide-binding</keyword>
<evidence type="ECO:0000256" key="3">
    <source>
        <dbReference type="ARBA" id="ARBA00022448"/>
    </source>
</evidence>
<dbReference type="CDD" id="cd00371">
    <property type="entry name" value="HMA"/>
    <property type="match status" value="1"/>
</dbReference>
<dbReference type="NCBIfam" id="TIGR01525">
    <property type="entry name" value="ATPase-IB_hvy"/>
    <property type="match status" value="1"/>
</dbReference>
<feature type="transmembrane region" description="Helical" evidence="15">
    <location>
        <begin position="770"/>
        <end position="788"/>
    </location>
</feature>
<feature type="transmembrane region" description="Helical" evidence="15">
    <location>
        <begin position="246"/>
        <end position="264"/>
    </location>
</feature>
<keyword evidence="3" id="KW-0813">Transport</keyword>
<dbReference type="PROSITE" id="PS50846">
    <property type="entry name" value="HMA_2"/>
    <property type="match status" value="1"/>
</dbReference>
<dbReference type="InterPro" id="IPR008250">
    <property type="entry name" value="ATPase_P-typ_transduc_dom_A_sf"/>
</dbReference>
<dbReference type="PRINTS" id="PR00119">
    <property type="entry name" value="CATATPASE"/>
</dbReference>
<accession>A0A1I5ADC5</accession>
<dbReference type="InterPro" id="IPR027256">
    <property type="entry name" value="P-typ_ATPase_IB"/>
</dbReference>
<evidence type="ECO:0000256" key="5">
    <source>
        <dbReference type="ARBA" id="ARBA00022553"/>
    </source>
</evidence>
<evidence type="ECO:0000256" key="12">
    <source>
        <dbReference type="ARBA" id="ARBA00022989"/>
    </source>
</evidence>
<dbReference type="SUPFAM" id="SSF56784">
    <property type="entry name" value="HAD-like"/>
    <property type="match status" value="1"/>
</dbReference>
<keyword evidence="11" id="KW-1278">Translocase</keyword>
<dbReference type="GO" id="GO:0043682">
    <property type="term" value="F:P-type divalent copper transporter activity"/>
    <property type="evidence" value="ECO:0007669"/>
    <property type="project" value="TreeGrafter"/>
</dbReference>
<keyword evidence="5" id="KW-0597">Phosphoprotein</keyword>
<dbReference type="GO" id="GO:0005886">
    <property type="term" value="C:plasma membrane"/>
    <property type="evidence" value="ECO:0007669"/>
    <property type="project" value="UniProtKB-SubCell"/>
</dbReference>
<evidence type="ECO:0000256" key="11">
    <source>
        <dbReference type="ARBA" id="ARBA00022967"/>
    </source>
</evidence>
<keyword evidence="14 15" id="KW-0472">Membrane</keyword>
<dbReference type="STRING" id="578942.SAMN05216289_1364"/>
<dbReference type="GO" id="GO:0016887">
    <property type="term" value="F:ATP hydrolysis activity"/>
    <property type="evidence" value="ECO:0007669"/>
    <property type="project" value="InterPro"/>
</dbReference>
<dbReference type="Gene3D" id="3.40.1110.10">
    <property type="entry name" value="Calcium-transporting ATPase, cytoplasmic domain N"/>
    <property type="match status" value="1"/>
</dbReference>
<dbReference type="SUPFAM" id="SSF81653">
    <property type="entry name" value="Calcium ATPase, transduction domain A"/>
    <property type="match status" value="1"/>
</dbReference>
<evidence type="ECO:0000313" key="17">
    <source>
        <dbReference type="EMBL" id="SFN60456.1"/>
    </source>
</evidence>
<dbReference type="Pfam" id="PF00403">
    <property type="entry name" value="HMA"/>
    <property type="match status" value="1"/>
</dbReference>
<keyword evidence="12 15" id="KW-1133">Transmembrane helix</keyword>
<dbReference type="InterPro" id="IPR059000">
    <property type="entry name" value="ATPase_P-type_domA"/>
</dbReference>
<feature type="domain" description="HMA" evidence="16">
    <location>
        <begin position="88"/>
        <end position="154"/>
    </location>
</feature>
<dbReference type="GO" id="GO:0005524">
    <property type="term" value="F:ATP binding"/>
    <property type="evidence" value="ECO:0007669"/>
    <property type="project" value="UniProtKB-UniRule"/>
</dbReference>
<evidence type="ECO:0000256" key="13">
    <source>
        <dbReference type="ARBA" id="ARBA00023065"/>
    </source>
</evidence>
<dbReference type="SUPFAM" id="SSF81665">
    <property type="entry name" value="Calcium ATPase, transmembrane domain M"/>
    <property type="match status" value="1"/>
</dbReference>
<dbReference type="NCBIfam" id="TIGR01511">
    <property type="entry name" value="ATPase-IB1_Cu"/>
    <property type="match status" value="1"/>
</dbReference>
<dbReference type="Gene3D" id="2.70.150.10">
    <property type="entry name" value="Calcium-transporting ATPase, cytoplasmic transduction domain A"/>
    <property type="match status" value="1"/>
</dbReference>
<feature type="transmembrane region" description="Helical" evidence="15">
    <location>
        <begin position="425"/>
        <end position="443"/>
    </location>
</feature>
<evidence type="ECO:0000256" key="14">
    <source>
        <dbReference type="ARBA" id="ARBA00023136"/>
    </source>
</evidence>
<dbReference type="InterPro" id="IPR023298">
    <property type="entry name" value="ATPase_P-typ_TM_dom_sf"/>
</dbReference>
<dbReference type="InterPro" id="IPR023214">
    <property type="entry name" value="HAD_sf"/>
</dbReference>
<dbReference type="AlphaFoldDB" id="A0A1I5ADC5"/>
<dbReference type="InterPro" id="IPR006121">
    <property type="entry name" value="HMA_dom"/>
</dbReference>
<dbReference type="InterPro" id="IPR036412">
    <property type="entry name" value="HAD-like_sf"/>
</dbReference>
<evidence type="ECO:0000259" key="16">
    <source>
        <dbReference type="PROSITE" id="PS50846"/>
    </source>
</evidence>
<keyword evidence="9 15" id="KW-0067">ATP-binding</keyword>
<comment type="similarity">
    <text evidence="2 15">Belongs to the cation transport ATPase (P-type) (TC 3.A.3) family. Type IB subfamily.</text>
</comment>
<gene>
    <name evidence="17" type="ORF">SAMN05216289_1364</name>
</gene>
<evidence type="ECO:0000256" key="10">
    <source>
        <dbReference type="ARBA" id="ARBA00022842"/>
    </source>
</evidence>
<proteinExistence type="inferred from homology"/>
<feature type="transmembrane region" description="Helical" evidence="15">
    <location>
        <begin position="449"/>
        <end position="472"/>
    </location>
</feature>
<dbReference type="Proteomes" id="UP000198575">
    <property type="component" value="Unassembled WGS sequence"/>
</dbReference>
<dbReference type="PRINTS" id="PR00943">
    <property type="entry name" value="CUATPASE"/>
</dbReference>
<dbReference type="SUPFAM" id="SSF55008">
    <property type="entry name" value="HMA, heavy metal-associated domain"/>
    <property type="match status" value="1"/>
</dbReference>
<evidence type="ECO:0000256" key="1">
    <source>
        <dbReference type="ARBA" id="ARBA00004651"/>
    </source>
</evidence>
<reference evidence="17 18" key="1">
    <citation type="submission" date="2016-10" db="EMBL/GenBank/DDBJ databases">
        <authorList>
            <person name="de Groot N.N."/>
        </authorList>
    </citation>
    <scope>NUCLEOTIDE SEQUENCE [LARGE SCALE GENOMIC DNA]</scope>
    <source>
        <strain evidence="17 18">CGMCC 1.7659</strain>
    </source>
</reference>
<evidence type="ECO:0000256" key="8">
    <source>
        <dbReference type="ARBA" id="ARBA00022741"/>
    </source>
</evidence>
<protein>
    <submittedName>
        <fullName evidence="17">Cu2+-exporting ATPase</fullName>
    </submittedName>
</protein>
<dbReference type="PANTHER" id="PTHR43520:SF5">
    <property type="entry name" value="CATION-TRANSPORTING P-TYPE ATPASE-RELATED"/>
    <property type="match status" value="1"/>
</dbReference>
<evidence type="ECO:0000313" key="18">
    <source>
        <dbReference type="Proteomes" id="UP000198575"/>
    </source>
</evidence>
<keyword evidence="10" id="KW-0460">Magnesium</keyword>
<feature type="transmembrane region" description="Helical" evidence="15">
    <location>
        <begin position="176"/>
        <end position="196"/>
    </location>
</feature>
<organism evidence="17 18">
    <name type="scientific">Dokdonella immobilis</name>
    <dbReference type="NCBI Taxonomy" id="578942"/>
    <lineage>
        <taxon>Bacteria</taxon>
        <taxon>Pseudomonadati</taxon>
        <taxon>Pseudomonadota</taxon>
        <taxon>Gammaproteobacteria</taxon>
        <taxon>Lysobacterales</taxon>
        <taxon>Rhodanobacteraceae</taxon>
        <taxon>Dokdonella</taxon>
    </lineage>
</organism>
<feature type="transmembrane region" description="Helical" evidence="15">
    <location>
        <begin position="748"/>
        <end position="764"/>
    </location>
</feature>
<dbReference type="InterPro" id="IPR001757">
    <property type="entry name" value="P_typ_ATPase"/>
</dbReference>
<dbReference type="GO" id="GO:0055070">
    <property type="term" value="P:copper ion homeostasis"/>
    <property type="evidence" value="ECO:0007669"/>
    <property type="project" value="TreeGrafter"/>
</dbReference>
<keyword evidence="6 15" id="KW-0812">Transmembrane</keyword>
<dbReference type="InterPro" id="IPR021993">
    <property type="entry name" value="ATPase-cat-bd"/>
</dbReference>
<evidence type="ECO:0000256" key="7">
    <source>
        <dbReference type="ARBA" id="ARBA00022723"/>
    </source>
</evidence>
<evidence type="ECO:0000256" key="15">
    <source>
        <dbReference type="RuleBase" id="RU362081"/>
    </source>
</evidence>
<evidence type="ECO:0000256" key="6">
    <source>
        <dbReference type="ARBA" id="ARBA00022692"/>
    </source>
</evidence>
<keyword evidence="18" id="KW-1185">Reference proteome</keyword>
<name>A0A1I5ADC5_9GAMM</name>
<dbReference type="Pfam" id="PF00702">
    <property type="entry name" value="Hydrolase"/>
    <property type="match status" value="1"/>
</dbReference>
<dbReference type="RefSeq" id="WP_175498170.1">
    <property type="nucleotide sequence ID" value="NZ_FOVF01000036.1"/>
</dbReference>
<evidence type="ECO:0000256" key="2">
    <source>
        <dbReference type="ARBA" id="ARBA00006024"/>
    </source>
</evidence>
<dbReference type="Gene3D" id="3.40.50.1000">
    <property type="entry name" value="HAD superfamily/HAD-like"/>
    <property type="match status" value="1"/>
</dbReference>
<evidence type="ECO:0000256" key="9">
    <source>
        <dbReference type="ARBA" id="ARBA00022840"/>
    </source>
</evidence>
<dbReference type="NCBIfam" id="TIGR01494">
    <property type="entry name" value="ATPase_P-type"/>
    <property type="match status" value="1"/>
</dbReference>
<keyword evidence="4 15" id="KW-1003">Cell membrane</keyword>
<dbReference type="NCBIfam" id="TIGR01512">
    <property type="entry name" value="ATPase-IB2_Cd"/>
    <property type="match status" value="1"/>
</dbReference>
<dbReference type="EMBL" id="FOVF01000036">
    <property type="protein sequence ID" value="SFN60456.1"/>
    <property type="molecule type" value="Genomic_DNA"/>
</dbReference>
<dbReference type="InterPro" id="IPR023299">
    <property type="entry name" value="ATPase_P-typ_cyto_dom_N"/>
</dbReference>
<comment type="subcellular location">
    <subcellularLocation>
        <location evidence="1">Cell membrane</location>
        <topology evidence="1">Multi-pass membrane protein</topology>
    </subcellularLocation>
</comment>
<keyword evidence="13" id="KW-0406">Ion transport</keyword>
<dbReference type="PROSITE" id="PS00154">
    <property type="entry name" value="ATPASE_E1_E2"/>
    <property type="match status" value="1"/>
</dbReference>
<feature type="transmembrane region" description="Helical" evidence="15">
    <location>
        <begin position="208"/>
        <end position="225"/>
    </location>
</feature>
<dbReference type="Gene3D" id="3.30.70.100">
    <property type="match status" value="1"/>
</dbReference>
<feature type="transmembrane region" description="Helical" evidence="15">
    <location>
        <begin position="270"/>
        <end position="288"/>
    </location>
</feature>
<dbReference type="PANTHER" id="PTHR43520">
    <property type="entry name" value="ATP7, ISOFORM B"/>
    <property type="match status" value="1"/>
</dbReference>
<dbReference type="InterPro" id="IPR036163">
    <property type="entry name" value="HMA_dom_sf"/>
</dbReference>
<keyword evidence="7 15" id="KW-0479">Metal-binding</keyword>
<dbReference type="Pfam" id="PF00122">
    <property type="entry name" value="E1-E2_ATPase"/>
    <property type="match status" value="1"/>
</dbReference>
<dbReference type="GO" id="GO:0005507">
    <property type="term" value="F:copper ion binding"/>
    <property type="evidence" value="ECO:0007669"/>
    <property type="project" value="TreeGrafter"/>
</dbReference>
<dbReference type="Pfam" id="PF12156">
    <property type="entry name" value="ATPase-cat_bd"/>
    <property type="match status" value="1"/>
</dbReference>
<sequence length="814" mass="86154">MNATACFHCGEPNPAAPVVLARVQGRERAVCCPGCKAAAEWIDTLGLGDYYRLRSEPALRSDLDFDYSAWDRPALRRLHVREAAADRAEVIVLVDGLRCSACAWLIERAMRGTPGVLDVGVNALARRVVLGFDPRQVALSGLLTALARLGYAPHPLTAEMIDSQRQRESRDAMKRLAVAGLGTMQAMMMAVALYAGVFDGIDPAVREFFRWLGFLVATPVVLYSAQPFFRGALREWRSRRLSMDTPVALAIGLIYAASLVGVIVGGHEIYFDSVSMFVLFLLLGRHLAMRARHRAGDVVDALSRLQPALAERREAAGFVSVAVHELEAGDIVRVASGAAIPADGELRDRSCRIDESLLSGESTPVRRDPGQSVIAGSLVIDGPIEIVVRRIGADTVLAGIVRMVTQAASERPRLARVADARAARFVLRVLGVTVLTALAWTWFDPARALPAALAVLVVSCPCAFALAVPAALTRAVAVLAERGVLVVDADALEALATADRFVFDKTGTLTEPSFDREDIEIRRGTLDDALGIAAALEQGSTHPLALALRRMAASAPVRSAERLRQIAGAGVEGDVGGIHYRLGREEFALAGGASEFVTQSDALVLADESGEIARFVVGEQPRADAAGLIRGLMAQGIACEILSGDCRTRVDAVADRLGIGDRLAKASPADKLARLEALREAGHVVAMVGDGINDAPVLAGADVAIAIGNGSAMAHAASGILLASSRIDTLLEARRIAGEMLVRLKQNLAWALAYNLAVVPVAAIGWVPPWLAAIGMSASSIVVILNSLRIGRRPSGPASTAALAVDKPAREATA</sequence>